<dbReference type="KEGG" id="dzi:111275512"/>
<dbReference type="Proteomes" id="UP000515121">
    <property type="component" value="Unplaced"/>
</dbReference>
<protein>
    <submittedName>
        <fullName evidence="3">Uncharacterized protein LOC111275512</fullName>
    </submittedName>
</protein>
<dbReference type="AlphaFoldDB" id="A0A6P5WKD9"/>
<sequence>MEKTMKNFMGERKETGPEVSQKEHRRSRKPKFEVGKPKQANDKKKKDKKKKQKLSTHIAKLGLEVFPLIFAEIRESNRQLRELNSVIKAYILDKLAAWDAEDKGF</sequence>
<evidence type="ECO:0000313" key="3">
    <source>
        <dbReference type="RefSeq" id="XP_022716595.1"/>
    </source>
</evidence>
<feature type="compositionally biased region" description="Basic and acidic residues" evidence="1">
    <location>
        <begin position="1"/>
        <end position="22"/>
    </location>
</feature>
<feature type="compositionally biased region" description="Basic residues" evidence="1">
    <location>
        <begin position="45"/>
        <end position="54"/>
    </location>
</feature>
<reference evidence="3" key="1">
    <citation type="submission" date="2025-08" db="UniProtKB">
        <authorList>
            <consortium name="RefSeq"/>
        </authorList>
    </citation>
    <scope>IDENTIFICATION</scope>
    <source>
        <tissue evidence="3">Fruit stalk</tissue>
    </source>
</reference>
<proteinExistence type="predicted"/>
<dbReference type="OrthoDB" id="1015366at2759"/>
<feature type="region of interest" description="Disordered" evidence="1">
    <location>
        <begin position="1"/>
        <end position="54"/>
    </location>
</feature>
<gene>
    <name evidence="3" type="primary">LOC111275512</name>
</gene>
<organism evidence="2 3">
    <name type="scientific">Durio zibethinus</name>
    <name type="common">Durian</name>
    <dbReference type="NCBI Taxonomy" id="66656"/>
    <lineage>
        <taxon>Eukaryota</taxon>
        <taxon>Viridiplantae</taxon>
        <taxon>Streptophyta</taxon>
        <taxon>Embryophyta</taxon>
        <taxon>Tracheophyta</taxon>
        <taxon>Spermatophyta</taxon>
        <taxon>Magnoliopsida</taxon>
        <taxon>eudicotyledons</taxon>
        <taxon>Gunneridae</taxon>
        <taxon>Pentapetalae</taxon>
        <taxon>rosids</taxon>
        <taxon>malvids</taxon>
        <taxon>Malvales</taxon>
        <taxon>Malvaceae</taxon>
        <taxon>Helicteroideae</taxon>
        <taxon>Durio</taxon>
    </lineage>
</organism>
<dbReference type="GeneID" id="111275512"/>
<accession>A0A6P5WKD9</accession>
<evidence type="ECO:0000256" key="1">
    <source>
        <dbReference type="SAM" id="MobiDB-lite"/>
    </source>
</evidence>
<dbReference type="RefSeq" id="XP_022716595.1">
    <property type="nucleotide sequence ID" value="XM_022860860.1"/>
</dbReference>
<evidence type="ECO:0000313" key="2">
    <source>
        <dbReference type="Proteomes" id="UP000515121"/>
    </source>
</evidence>
<feature type="compositionally biased region" description="Basic and acidic residues" evidence="1">
    <location>
        <begin position="30"/>
        <end position="44"/>
    </location>
</feature>
<name>A0A6P5WKD9_DURZI</name>
<keyword evidence="2" id="KW-1185">Reference proteome</keyword>